<evidence type="ECO:0000313" key="7">
    <source>
        <dbReference type="Proteomes" id="UP001596074"/>
    </source>
</evidence>
<protein>
    <submittedName>
        <fullName evidence="6">Recombinase family protein</fullName>
    </submittedName>
</protein>
<name>A0ABW1AGD9_9ACTN</name>
<keyword evidence="2" id="KW-0229">DNA integration</keyword>
<dbReference type="Proteomes" id="UP001596074">
    <property type="component" value="Unassembled WGS sequence"/>
</dbReference>
<dbReference type="Pfam" id="PF00239">
    <property type="entry name" value="Resolvase"/>
    <property type="match status" value="1"/>
</dbReference>
<dbReference type="Gene3D" id="1.10.10.60">
    <property type="entry name" value="Homeodomain-like"/>
    <property type="match status" value="1"/>
</dbReference>
<dbReference type="InterPro" id="IPR006118">
    <property type="entry name" value="Recombinase_CS"/>
</dbReference>
<dbReference type="SMART" id="SM00857">
    <property type="entry name" value="Resolvase"/>
    <property type="match status" value="1"/>
</dbReference>
<accession>A0ABW1AGD9</accession>
<proteinExistence type="inferred from homology"/>
<organism evidence="6 7">
    <name type="scientific">Actinomadura rugatobispora</name>
    <dbReference type="NCBI Taxonomy" id="1994"/>
    <lineage>
        <taxon>Bacteria</taxon>
        <taxon>Bacillati</taxon>
        <taxon>Actinomycetota</taxon>
        <taxon>Actinomycetes</taxon>
        <taxon>Streptosporangiales</taxon>
        <taxon>Thermomonosporaceae</taxon>
        <taxon>Actinomadura</taxon>
    </lineage>
</organism>
<comment type="similarity">
    <text evidence="1">Belongs to the site-specific recombinase resolvase family.</text>
</comment>
<dbReference type="InterPro" id="IPR036162">
    <property type="entry name" value="Resolvase-like_N_sf"/>
</dbReference>
<dbReference type="PROSITE" id="PS51736">
    <property type="entry name" value="RECOMBINASES_3"/>
    <property type="match status" value="1"/>
</dbReference>
<keyword evidence="7" id="KW-1185">Reference proteome</keyword>
<dbReference type="CDD" id="cd00569">
    <property type="entry name" value="HTH_Hin_like"/>
    <property type="match status" value="1"/>
</dbReference>
<dbReference type="PANTHER" id="PTHR30461:SF2">
    <property type="entry name" value="SERINE RECOMBINASE PINE-RELATED"/>
    <property type="match status" value="1"/>
</dbReference>
<dbReference type="InterPro" id="IPR006120">
    <property type="entry name" value="Resolvase_HTH_dom"/>
</dbReference>
<dbReference type="InterPro" id="IPR050639">
    <property type="entry name" value="SSR_resolvase"/>
</dbReference>
<keyword evidence="4" id="KW-0233">DNA recombination</keyword>
<dbReference type="SUPFAM" id="SSF53041">
    <property type="entry name" value="Resolvase-like"/>
    <property type="match status" value="1"/>
</dbReference>
<dbReference type="InterPro" id="IPR006119">
    <property type="entry name" value="Resolv_N"/>
</dbReference>
<evidence type="ECO:0000256" key="2">
    <source>
        <dbReference type="ARBA" id="ARBA00022908"/>
    </source>
</evidence>
<sequence length="202" mass="21958">MGELIGYARCSTVLQDLTAQREILAGLGVPGERIYLDQGLTGTNRARPGLDQALAAVRAGDTLVVPKLDRLARSVPDARDIGDTLAGRGVRLSLGGNVYDPTDPMSKVFFNMLAVFAEFEADLLKMRTREGMAIARSRGRLKGRQPKLTPRQQAELVRMHGTGDYTIAELMEVFVVGRATVYRVLNRAPKASETQAISNATT</sequence>
<evidence type="ECO:0000259" key="5">
    <source>
        <dbReference type="PROSITE" id="PS51736"/>
    </source>
</evidence>
<feature type="domain" description="Resolvase/invertase-type recombinase catalytic" evidence="5">
    <location>
        <begin position="3"/>
        <end position="139"/>
    </location>
</feature>
<keyword evidence="3" id="KW-0238">DNA-binding</keyword>
<dbReference type="RefSeq" id="WP_378290811.1">
    <property type="nucleotide sequence ID" value="NZ_JBHSON010000117.1"/>
</dbReference>
<evidence type="ECO:0000256" key="3">
    <source>
        <dbReference type="ARBA" id="ARBA00023125"/>
    </source>
</evidence>
<comment type="caution">
    <text evidence="6">The sequence shown here is derived from an EMBL/GenBank/DDBJ whole genome shotgun (WGS) entry which is preliminary data.</text>
</comment>
<dbReference type="Gene3D" id="3.40.50.1390">
    <property type="entry name" value="Resolvase, N-terminal catalytic domain"/>
    <property type="match status" value="1"/>
</dbReference>
<dbReference type="Pfam" id="PF02796">
    <property type="entry name" value="HTH_7"/>
    <property type="match status" value="1"/>
</dbReference>
<gene>
    <name evidence="6" type="ORF">ACFPZN_49025</name>
</gene>
<evidence type="ECO:0000256" key="1">
    <source>
        <dbReference type="ARBA" id="ARBA00009913"/>
    </source>
</evidence>
<evidence type="ECO:0000313" key="6">
    <source>
        <dbReference type="EMBL" id="MFC5753613.1"/>
    </source>
</evidence>
<dbReference type="CDD" id="cd03768">
    <property type="entry name" value="SR_ResInv"/>
    <property type="match status" value="1"/>
</dbReference>
<dbReference type="PANTHER" id="PTHR30461">
    <property type="entry name" value="DNA-INVERTASE FROM LAMBDOID PROPHAGE"/>
    <property type="match status" value="1"/>
</dbReference>
<evidence type="ECO:0000256" key="4">
    <source>
        <dbReference type="ARBA" id="ARBA00023172"/>
    </source>
</evidence>
<reference evidence="7" key="1">
    <citation type="journal article" date="2019" name="Int. J. Syst. Evol. Microbiol.">
        <title>The Global Catalogue of Microorganisms (GCM) 10K type strain sequencing project: providing services to taxonomists for standard genome sequencing and annotation.</title>
        <authorList>
            <consortium name="The Broad Institute Genomics Platform"/>
            <consortium name="The Broad Institute Genome Sequencing Center for Infectious Disease"/>
            <person name="Wu L."/>
            <person name="Ma J."/>
        </authorList>
    </citation>
    <scope>NUCLEOTIDE SEQUENCE [LARGE SCALE GENOMIC DNA]</scope>
    <source>
        <strain evidence="7">KCTC 42087</strain>
    </source>
</reference>
<dbReference type="EMBL" id="JBHSON010000117">
    <property type="protein sequence ID" value="MFC5753613.1"/>
    <property type="molecule type" value="Genomic_DNA"/>
</dbReference>
<dbReference type="PROSITE" id="PS00398">
    <property type="entry name" value="RECOMBINASES_2"/>
    <property type="match status" value="1"/>
</dbReference>